<name>A0A088RQK8_LEIPA</name>
<dbReference type="Proteomes" id="UP000063063">
    <property type="component" value="Chromosome 21"/>
</dbReference>
<gene>
    <name evidence="2" type="ORF">LPMP_211600</name>
</gene>
<evidence type="ECO:0000256" key="1">
    <source>
        <dbReference type="SAM" id="Phobius"/>
    </source>
</evidence>
<organism evidence="2 3">
    <name type="scientific">Leishmania panamensis</name>
    <dbReference type="NCBI Taxonomy" id="5679"/>
    <lineage>
        <taxon>Eukaryota</taxon>
        <taxon>Discoba</taxon>
        <taxon>Euglenozoa</taxon>
        <taxon>Kinetoplastea</taxon>
        <taxon>Metakinetoplastina</taxon>
        <taxon>Trypanosomatida</taxon>
        <taxon>Trypanosomatidae</taxon>
        <taxon>Leishmaniinae</taxon>
        <taxon>Leishmania</taxon>
        <taxon>Leishmania guyanensis species complex</taxon>
    </lineage>
</organism>
<reference evidence="2 3" key="1">
    <citation type="journal article" date="2015" name="Sci. Rep.">
        <title>The genome of Leishmania panamensis: insights into genomics of the L. (Viannia) subgenus.</title>
        <authorList>
            <person name="Llanes A."/>
            <person name="Restrepo C.M."/>
            <person name="Vecchio G.D."/>
            <person name="Anguizola F.J."/>
            <person name="Lleonart R."/>
        </authorList>
    </citation>
    <scope>NUCLEOTIDE SEQUENCE [LARGE SCALE GENOMIC DNA]</scope>
    <source>
        <strain evidence="2 3">MHOM/PA/94/PSC-1</strain>
    </source>
</reference>
<feature type="transmembrane region" description="Helical" evidence="1">
    <location>
        <begin position="5"/>
        <end position="26"/>
    </location>
</feature>
<dbReference type="GeneID" id="22574982"/>
<evidence type="ECO:0000313" key="3">
    <source>
        <dbReference type="Proteomes" id="UP000063063"/>
    </source>
</evidence>
<dbReference type="KEGG" id="lpan:LPMP_211600"/>
<sequence>MIFMIVNAVLSAILFMIVVGPPLFIYNPDYHGGEPNWPPSAGEVIPDESVSQDVKQKLYLLLTIPACATINALFLYFSYYRPIRFIHYRVELNLLTLRLTLEARRQQLQKSGVLVVSRRSTGGGTGVPSSSCVMKSGSVVASHRSRRSERSVHFDQDSSSAQRLESTVNWVWRRHARPKSVRKDVWVNSAVFAEIGDLRDEVEQHFLTEGSVAEANFTKAVGVLVSSTSAVRLRQVDRAAAEEKPQKGFYLSSRSPLSALGSIHSGLGNTARHGRLRNNKAALLHRSTSVLRVPMENLDRDHRRGLSVPASCSGGGSANRLGSNFHFSRGGENTALGRGNPDAGLWQSTRGNILEQTHEPVGRNMSPCLSDELREVDAQW</sequence>
<dbReference type="OrthoDB" id="263260at2759"/>
<proteinExistence type="predicted"/>
<evidence type="ECO:0000313" key="2">
    <source>
        <dbReference type="EMBL" id="AIN98238.1"/>
    </source>
</evidence>
<feature type="transmembrane region" description="Helical" evidence="1">
    <location>
        <begin position="58"/>
        <end position="79"/>
    </location>
</feature>
<dbReference type="VEuPathDB" id="TriTrypDB:LPAL13_210020500"/>
<protein>
    <submittedName>
        <fullName evidence="2">Uncharacterized protein</fullName>
    </submittedName>
</protein>
<dbReference type="eggNOG" id="ENOG502SAAZ">
    <property type="taxonomic scope" value="Eukaryota"/>
</dbReference>
<dbReference type="EMBL" id="CP009390">
    <property type="protein sequence ID" value="AIN98238.1"/>
    <property type="molecule type" value="Genomic_DNA"/>
</dbReference>
<keyword evidence="1" id="KW-0812">Transmembrane</keyword>
<keyword evidence="3" id="KW-1185">Reference proteome</keyword>
<keyword evidence="1" id="KW-1133">Transmembrane helix</keyword>
<dbReference type="AlphaFoldDB" id="A0A088RQK8"/>
<dbReference type="RefSeq" id="XP_010698945.1">
    <property type="nucleotide sequence ID" value="XM_010700643.1"/>
</dbReference>
<accession>A0A088RQK8</accession>
<keyword evidence="1" id="KW-0472">Membrane</keyword>
<dbReference type="VEuPathDB" id="TriTrypDB:LPMP_211600"/>